<evidence type="ECO:0000256" key="7">
    <source>
        <dbReference type="ARBA" id="ARBA00023136"/>
    </source>
</evidence>
<keyword evidence="5 8" id="KW-0812">Transmembrane</keyword>
<keyword evidence="3" id="KW-0813">Transport</keyword>
<dbReference type="InterPro" id="IPR051449">
    <property type="entry name" value="ABC-2_transporter_component"/>
</dbReference>
<dbReference type="PANTHER" id="PTHR30294">
    <property type="entry name" value="MEMBRANE COMPONENT OF ABC TRANSPORTER YHHJ-RELATED"/>
    <property type="match status" value="1"/>
</dbReference>
<dbReference type="InterPro" id="IPR047817">
    <property type="entry name" value="ABC2_TM_bact-type"/>
</dbReference>
<evidence type="ECO:0000313" key="10">
    <source>
        <dbReference type="EMBL" id="KUG23599.1"/>
    </source>
</evidence>
<evidence type="ECO:0000256" key="5">
    <source>
        <dbReference type="ARBA" id="ARBA00022692"/>
    </source>
</evidence>
<evidence type="ECO:0000256" key="2">
    <source>
        <dbReference type="ARBA" id="ARBA00007783"/>
    </source>
</evidence>
<feature type="transmembrane region" description="Helical" evidence="8">
    <location>
        <begin position="348"/>
        <end position="367"/>
    </location>
</feature>
<dbReference type="Pfam" id="PF12698">
    <property type="entry name" value="ABC2_membrane_3"/>
    <property type="match status" value="1"/>
</dbReference>
<comment type="caution">
    <text evidence="10">The sequence shown here is derived from an EMBL/GenBank/DDBJ whole genome shotgun (WGS) entry which is preliminary data.</text>
</comment>
<dbReference type="EMBL" id="LNQE01000897">
    <property type="protein sequence ID" value="KUG23599.1"/>
    <property type="molecule type" value="Genomic_DNA"/>
</dbReference>
<dbReference type="InterPro" id="IPR013525">
    <property type="entry name" value="ABC2_TM"/>
</dbReference>
<name>A0A0W8FRS6_9ZZZZ</name>
<dbReference type="PANTHER" id="PTHR30294:SF38">
    <property type="entry name" value="TRANSPORT PERMEASE PROTEIN"/>
    <property type="match status" value="1"/>
</dbReference>
<evidence type="ECO:0000256" key="6">
    <source>
        <dbReference type="ARBA" id="ARBA00022989"/>
    </source>
</evidence>
<evidence type="ECO:0000256" key="3">
    <source>
        <dbReference type="ARBA" id="ARBA00022448"/>
    </source>
</evidence>
<proteinExistence type="inferred from homology"/>
<sequence length="373" mass="41774">MIKRQLKEIVKKETLIMLRDKQTILLLFFMPLALIFFMTLAFKGVYADKIYEKQIPLVIENQCKSPKANLLEQKIQSNKLIKRVELPPGFDKDRIFEDGKAQVLVIIPNGFEEGTKPVEIYFDPVFDTGYKVAVRSLMTSLTVEVVMGIENIDAVVADLITEKTKKDMIVPSPLQLTVPAYAIFAMFFIAIPMSIGFLKEKNDGTLQRLFTYSVNPNAIALGKIIPYYIINIIQFVLMLFVGVFIAPYLIGTPFQTGTHLWHLIPVTLVVAAATTGFGVLIATLAKTLEQTSTLAATGAILMGVLGGIMVPHFIMSHTMQKLAMISPIYWAHQSYLDVFLRNAELSTILPKLAVLSLFALACFYIAGRRVKWM</sequence>
<organism evidence="10">
    <name type="scientific">hydrocarbon metagenome</name>
    <dbReference type="NCBI Taxonomy" id="938273"/>
    <lineage>
        <taxon>unclassified sequences</taxon>
        <taxon>metagenomes</taxon>
        <taxon>ecological metagenomes</taxon>
    </lineage>
</organism>
<dbReference type="GO" id="GO:0140359">
    <property type="term" value="F:ABC-type transporter activity"/>
    <property type="evidence" value="ECO:0007669"/>
    <property type="project" value="InterPro"/>
</dbReference>
<feature type="transmembrane region" description="Helical" evidence="8">
    <location>
        <begin position="178"/>
        <end position="198"/>
    </location>
</feature>
<evidence type="ECO:0000256" key="4">
    <source>
        <dbReference type="ARBA" id="ARBA00022475"/>
    </source>
</evidence>
<evidence type="ECO:0000256" key="1">
    <source>
        <dbReference type="ARBA" id="ARBA00004651"/>
    </source>
</evidence>
<protein>
    <submittedName>
        <fullName evidence="10">Abc-type multidrug transport system, permease component</fullName>
    </submittedName>
</protein>
<feature type="transmembrane region" description="Helical" evidence="8">
    <location>
        <begin position="294"/>
        <end position="314"/>
    </location>
</feature>
<feature type="transmembrane region" description="Helical" evidence="8">
    <location>
        <begin position="228"/>
        <end position="250"/>
    </location>
</feature>
<gene>
    <name evidence="10" type="ORF">ASZ90_006609</name>
</gene>
<feature type="transmembrane region" description="Helical" evidence="8">
    <location>
        <begin position="262"/>
        <end position="282"/>
    </location>
</feature>
<comment type="subcellular location">
    <subcellularLocation>
        <location evidence="1">Cell membrane</location>
        <topology evidence="1">Multi-pass membrane protein</topology>
    </subcellularLocation>
</comment>
<keyword evidence="4" id="KW-1003">Cell membrane</keyword>
<reference evidence="10" key="1">
    <citation type="journal article" date="2015" name="Proc. Natl. Acad. Sci. U.S.A.">
        <title>Networks of energetic and metabolic interactions define dynamics in microbial communities.</title>
        <authorList>
            <person name="Embree M."/>
            <person name="Liu J.K."/>
            <person name="Al-Bassam M.M."/>
            <person name="Zengler K."/>
        </authorList>
    </citation>
    <scope>NUCLEOTIDE SEQUENCE</scope>
</reference>
<accession>A0A0W8FRS6</accession>
<dbReference type="GO" id="GO:0005886">
    <property type="term" value="C:plasma membrane"/>
    <property type="evidence" value="ECO:0007669"/>
    <property type="project" value="UniProtKB-SubCell"/>
</dbReference>
<keyword evidence="7 8" id="KW-0472">Membrane</keyword>
<dbReference type="AlphaFoldDB" id="A0A0W8FRS6"/>
<dbReference type="PROSITE" id="PS51012">
    <property type="entry name" value="ABC_TM2"/>
    <property type="match status" value="1"/>
</dbReference>
<evidence type="ECO:0000256" key="8">
    <source>
        <dbReference type="SAM" id="Phobius"/>
    </source>
</evidence>
<evidence type="ECO:0000259" key="9">
    <source>
        <dbReference type="PROSITE" id="PS51012"/>
    </source>
</evidence>
<feature type="domain" description="ABC transmembrane type-2" evidence="9">
    <location>
        <begin position="136"/>
        <end position="373"/>
    </location>
</feature>
<comment type="similarity">
    <text evidence="2">Belongs to the ABC-2 integral membrane protein family.</text>
</comment>
<keyword evidence="6 8" id="KW-1133">Transmembrane helix</keyword>